<organism evidence="2">
    <name type="scientific">marine metagenome</name>
    <dbReference type="NCBI Taxonomy" id="408172"/>
    <lineage>
        <taxon>unclassified sequences</taxon>
        <taxon>metagenomes</taxon>
        <taxon>ecological metagenomes</taxon>
    </lineage>
</organism>
<feature type="region of interest" description="Disordered" evidence="1">
    <location>
        <begin position="33"/>
        <end position="69"/>
    </location>
</feature>
<sequence>ATYRYLISGPSTSDPVLVFLPPDVEMFTADVEEIDVPTPTATAESLTEESGTDGPEAPSEQEQEESSPQKFSLLVLNEEKSVQIEAVVTVEEPTEDEVEAETQSLISFSEESVEVAEIEEATVAIAIDALSVEVELDEGQQIELVFAEEVGTDEPEMLDLSIQDEQGEVLAEVAVDVSAYRVETTTTPRDEPDSPSPEPVVQPVQIEITYDEVLAEVVQEEEAVEAWVASDAEYFQAVAEDRLEEVLGETWVEEIEEIGDWEPLETDNDFDLVEVILSVDAEYWEDEQWEEVDYDDEWFEAEEEEFLEFF</sequence>
<evidence type="ECO:0000313" key="2">
    <source>
        <dbReference type="EMBL" id="SVD10079.1"/>
    </source>
</evidence>
<dbReference type="EMBL" id="UINC01129591">
    <property type="protein sequence ID" value="SVD10079.1"/>
    <property type="molecule type" value="Genomic_DNA"/>
</dbReference>
<proteinExistence type="predicted"/>
<gene>
    <name evidence="2" type="ORF">METZ01_LOCUS362933</name>
</gene>
<protein>
    <submittedName>
        <fullName evidence="2">Uncharacterized protein</fullName>
    </submittedName>
</protein>
<feature type="non-terminal residue" evidence="2">
    <location>
        <position position="310"/>
    </location>
</feature>
<feature type="non-terminal residue" evidence="2">
    <location>
        <position position="1"/>
    </location>
</feature>
<name>A0A382SJM7_9ZZZZ</name>
<accession>A0A382SJM7</accession>
<evidence type="ECO:0000256" key="1">
    <source>
        <dbReference type="SAM" id="MobiDB-lite"/>
    </source>
</evidence>
<reference evidence="2" key="1">
    <citation type="submission" date="2018-05" db="EMBL/GenBank/DDBJ databases">
        <authorList>
            <person name="Lanie J.A."/>
            <person name="Ng W.-L."/>
            <person name="Kazmierczak K.M."/>
            <person name="Andrzejewski T.M."/>
            <person name="Davidsen T.M."/>
            <person name="Wayne K.J."/>
            <person name="Tettelin H."/>
            <person name="Glass J.I."/>
            <person name="Rusch D."/>
            <person name="Podicherti R."/>
            <person name="Tsui H.-C.T."/>
            <person name="Winkler M.E."/>
        </authorList>
    </citation>
    <scope>NUCLEOTIDE SEQUENCE</scope>
</reference>
<dbReference type="AlphaFoldDB" id="A0A382SJM7"/>